<dbReference type="EMBL" id="JAKELL010000136">
    <property type="protein sequence ID" value="KAH8980406.1"/>
    <property type="molecule type" value="Genomic_DNA"/>
</dbReference>
<protein>
    <submittedName>
        <fullName evidence="1">Uncharacterized protein</fullName>
    </submittedName>
</protein>
<keyword evidence="2" id="KW-1185">Reference proteome</keyword>
<comment type="caution">
    <text evidence="1">The sequence shown here is derived from an EMBL/GenBank/DDBJ whole genome shotgun (WGS) entry which is preliminary data.</text>
</comment>
<dbReference type="Proteomes" id="UP001201163">
    <property type="component" value="Unassembled WGS sequence"/>
</dbReference>
<evidence type="ECO:0000313" key="1">
    <source>
        <dbReference type="EMBL" id="KAH8980406.1"/>
    </source>
</evidence>
<name>A0AAD4L4X0_9AGAM</name>
<dbReference type="AlphaFoldDB" id="A0AAD4L4X0"/>
<proteinExistence type="predicted"/>
<accession>A0AAD4L4X0</accession>
<reference evidence="1" key="1">
    <citation type="submission" date="2022-01" db="EMBL/GenBank/DDBJ databases">
        <title>Comparative genomics reveals a dynamic genome evolution in the ectomycorrhizal milk-cap (Lactarius) mushrooms.</title>
        <authorList>
            <consortium name="DOE Joint Genome Institute"/>
            <person name="Lebreton A."/>
            <person name="Tang N."/>
            <person name="Kuo A."/>
            <person name="LaButti K."/>
            <person name="Drula E."/>
            <person name="Barry K."/>
            <person name="Clum A."/>
            <person name="Lipzen A."/>
            <person name="Mousain D."/>
            <person name="Ng V."/>
            <person name="Wang R."/>
            <person name="Wang X."/>
            <person name="Dai Y."/>
            <person name="Henrissat B."/>
            <person name="Grigoriev I.V."/>
            <person name="Guerin-Laguette A."/>
            <person name="Yu F."/>
            <person name="Martin F.M."/>
        </authorList>
    </citation>
    <scope>NUCLEOTIDE SEQUENCE</scope>
    <source>
        <strain evidence="1">QP</strain>
    </source>
</reference>
<organism evidence="1 2">
    <name type="scientific">Lactarius akahatsu</name>
    <dbReference type="NCBI Taxonomy" id="416441"/>
    <lineage>
        <taxon>Eukaryota</taxon>
        <taxon>Fungi</taxon>
        <taxon>Dikarya</taxon>
        <taxon>Basidiomycota</taxon>
        <taxon>Agaricomycotina</taxon>
        <taxon>Agaricomycetes</taxon>
        <taxon>Russulales</taxon>
        <taxon>Russulaceae</taxon>
        <taxon>Lactarius</taxon>
    </lineage>
</organism>
<evidence type="ECO:0000313" key="2">
    <source>
        <dbReference type="Proteomes" id="UP001201163"/>
    </source>
</evidence>
<gene>
    <name evidence="1" type="ORF">EDB92DRAFT_1820565</name>
</gene>
<sequence>MTVTEIGYERGKFAPLFGVHCSIRASNIFGRPFAGSLSYFRPRANIEEVARTPVQTKTTKKGGDVPLGKSGGVEVAVGAVAAPVLLRYDNVDDIVRVEGGLIYSGNVTSSIRGHEKKPVWGKNVLSDSSSVIMNETYPQNSPAAILVIQKADTCDHASSYTYTMRARAIDKAMQLALPPALNLWPASLSRRLDLRSPFENYTPTGRPSRCEPEGGERLLASVLGYGIMCHRVLGSEEIARRQYHGMHVHMHEYFFETSVEGRDEEIRRP</sequence>